<dbReference type="Proteomes" id="UP001175353">
    <property type="component" value="Unassembled WGS sequence"/>
</dbReference>
<accession>A0AAN6HBW8</accession>
<sequence length="321" mass="34499">MLLWLPPLSETHNSEKTTTLHCVSTAKLVKSQSLGSGIWKRICVSVAYGSSPKKGKYVHAVMRVDQRLACCFGSGVYYGNAYARRGVRAMAVERGRKTCCLGGSDEEIARLERLLEGTHPVGGTAPQVGRGGGGGGVAALIRQDRGPRDSVPSKQKTAGRSTEGSRAPPGPELVYSVVNQPWIPPPTSEPPSGARQKTRRNKNNRGDRGPPTPDELSGKDRPHSSFEAVPSHEIPGKHDDMPHRAGLYNEHGYGSTPETNPAYAWKPPENGDEDDDDTASHVSRVTRAPTMLSQESAPIPVNVGGSARKRSGKKKGSRSQR</sequence>
<dbReference type="AlphaFoldDB" id="A0AAN6HBW8"/>
<feature type="compositionally biased region" description="Basic residues" evidence="1">
    <location>
        <begin position="307"/>
        <end position="321"/>
    </location>
</feature>
<proteinExistence type="predicted"/>
<evidence type="ECO:0000313" key="3">
    <source>
        <dbReference type="Proteomes" id="UP001175353"/>
    </source>
</evidence>
<dbReference type="EMBL" id="JAUJLE010000283">
    <property type="protein sequence ID" value="KAK0963031.1"/>
    <property type="molecule type" value="Genomic_DNA"/>
</dbReference>
<feature type="region of interest" description="Disordered" evidence="1">
    <location>
        <begin position="119"/>
        <end position="321"/>
    </location>
</feature>
<name>A0AAN6HBW8_9PEZI</name>
<feature type="compositionally biased region" description="Basic and acidic residues" evidence="1">
    <location>
        <begin position="234"/>
        <end position="243"/>
    </location>
</feature>
<gene>
    <name evidence="2" type="ORF">LTR91_019158</name>
</gene>
<evidence type="ECO:0000313" key="2">
    <source>
        <dbReference type="EMBL" id="KAK0963031.1"/>
    </source>
</evidence>
<evidence type="ECO:0000256" key="1">
    <source>
        <dbReference type="SAM" id="MobiDB-lite"/>
    </source>
</evidence>
<reference evidence="2" key="1">
    <citation type="submission" date="2023-06" db="EMBL/GenBank/DDBJ databases">
        <title>Black Yeasts Isolated from many extreme environments.</title>
        <authorList>
            <person name="Coleine C."/>
            <person name="Stajich J.E."/>
            <person name="Selbmann L."/>
        </authorList>
    </citation>
    <scope>NUCLEOTIDE SEQUENCE</scope>
    <source>
        <strain evidence="2">CCFEE 5200</strain>
    </source>
</reference>
<protein>
    <submittedName>
        <fullName evidence="2">Uncharacterized protein</fullName>
    </submittedName>
</protein>
<keyword evidence="3" id="KW-1185">Reference proteome</keyword>
<comment type="caution">
    <text evidence="2">The sequence shown here is derived from an EMBL/GenBank/DDBJ whole genome shotgun (WGS) entry which is preliminary data.</text>
</comment>
<organism evidence="2 3">
    <name type="scientific">Friedmanniomyces endolithicus</name>
    <dbReference type="NCBI Taxonomy" id="329885"/>
    <lineage>
        <taxon>Eukaryota</taxon>
        <taxon>Fungi</taxon>
        <taxon>Dikarya</taxon>
        <taxon>Ascomycota</taxon>
        <taxon>Pezizomycotina</taxon>
        <taxon>Dothideomycetes</taxon>
        <taxon>Dothideomycetidae</taxon>
        <taxon>Mycosphaerellales</taxon>
        <taxon>Teratosphaeriaceae</taxon>
        <taxon>Friedmanniomyces</taxon>
    </lineage>
</organism>
<feature type="compositionally biased region" description="Polar residues" evidence="1">
    <location>
        <begin position="152"/>
        <end position="164"/>
    </location>
</feature>